<name>A0A4V2JYF2_9MICR</name>
<dbReference type="VEuPathDB" id="MicrosporidiaDB:CWI38_0011p0040"/>
<dbReference type="EMBL" id="PITK01000011">
    <property type="protein sequence ID" value="TBU20893.1"/>
    <property type="molecule type" value="Genomic_DNA"/>
</dbReference>
<evidence type="ECO:0000313" key="1">
    <source>
        <dbReference type="EMBL" id="TBU20893.1"/>
    </source>
</evidence>
<accession>A0A4V2JYF2</accession>
<reference evidence="1 2" key="1">
    <citation type="submission" date="2017-12" db="EMBL/GenBank/DDBJ databases">
        <authorList>
            <person name="Pombert J.-F."/>
            <person name="Haag K.L."/>
            <person name="Ebert D."/>
        </authorList>
    </citation>
    <scope>NUCLEOTIDE SEQUENCE [LARGE SCALE GENOMIC DNA]</scope>
    <source>
        <strain evidence="1">IL-G-3</strain>
    </source>
</reference>
<organism evidence="1 2">
    <name type="scientific">Hamiltosporidium tvaerminnensis</name>
    <dbReference type="NCBI Taxonomy" id="1176355"/>
    <lineage>
        <taxon>Eukaryota</taxon>
        <taxon>Fungi</taxon>
        <taxon>Fungi incertae sedis</taxon>
        <taxon>Microsporidia</taxon>
        <taxon>Dubosqiidae</taxon>
        <taxon>Hamiltosporidium</taxon>
    </lineage>
</organism>
<comment type="caution">
    <text evidence="1">The sequence shown here is derived from an EMBL/GenBank/DDBJ whole genome shotgun (WGS) entry which is preliminary data.</text>
</comment>
<protein>
    <submittedName>
        <fullName evidence="1">Uncharacterized protein</fullName>
    </submittedName>
</protein>
<proteinExistence type="predicted"/>
<dbReference type="Proteomes" id="UP000292282">
    <property type="component" value="Unassembled WGS sequence"/>
</dbReference>
<gene>
    <name evidence="1" type="ORF">CWI38_0011p0040</name>
</gene>
<dbReference type="AlphaFoldDB" id="A0A4V2JYF2"/>
<evidence type="ECO:0000313" key="2">
    <source>
        <dbReference type="Proteomes" id="UP000292282"/>
    </source>
</evidence>
<keyword evidence="2" id="KW-1185">Reference proteome</keyword>
<sequence>MDAKAYIQMSMCVIKRAEIPNEPTPSLKQANRNEDRRKFKKKNITPFISERGTTFGEPRLKLIRVGFRRRNDCA</sequence>